<comment type="subcellular location">
    <subcellularLocation>
        <location evidence="1">Membrane</location>
    </subcellularLocation>
</comment>
<dbReference type="EMBL" id="OZ021745">
    <property type="protein sequence ID" value="CAK9312748.1"/>
    <property type="molecule type" value="Genomic_DNA"/>
</dbReference>
<proteinExistence type="inferred from homology"/>
<gene>
    <name evidence="7" type="ORF">CITCOLO1_LOCUS4455</name>
</gene>
<dbReference type="InterPro" id="IPR007749">
    <property type="entry name" value="DUF677"/>
</dbReference>
<feature type="transmembrane region" description="Helical" evidence="6">
    <location>
        <begin position="212"/>
        <end position="230"/>
    </location>
</feature>
<evidence type="ECO:0000256" key="5">
    <source>
        <dbReference type="ARBA" id="ARBA00023136"/>
    </source>
</evidence>
<name>A0ABP0XX65_9ROSI</name>
<evidence type="ECO:0000256" key="4">
    <source>
        <dbReference type="ARBA" id="ARBA00022989"/>
    </source>
</evidence>
<dbReference type="PANTHER" id="PTHR31113:SF20">
    <property type="entry name" value="UPF0496 PROTEIN 2-RELATED"/>
    <property type="match status" value="1"/>
</dbReference>
<accession>A0ABP0XX65</accession>
<keyword evidence="8" id="KW-1185">Reference proteome</keyword>
<evidence type="ECO:0000313" key="8">
    <source>
        <dbReference type="Proteomes" id="UP001642487"/>
    </source>
</evidence>
<organism evidence="7 8">
    <name type="scientific">Citrullus colocynthis</name>
    <name type="common">colocynth</name>
    <dbReference type="NCBI Taxonomy" id="252529"/>
    <lineage>
        <taxon>Eukaryota</taxon>
        <taxon>Viridiplantae</taxon>
        <taxon>Streptophyta</taxon>
        <taxon>Embryophyta</taxon>
        <taxon>Tracheophyta</taxon>
        <taxon>Spermatophyta</taxon>
        <taxon>Magnoliopsida</taxon>
        <taxon>eudicotyledons</taxon>
        <taxon>Gunneridae</taxon>
        <taxon>Pentapetalae</taxon>
        <taxon>rosids</taxon>
        <taxon>fabids</taxon>
        <taxon>Cucurbitales</taxon>
        <taxon>Cucurbitaceae</taxon>
        <taxon>Benincaseae</taxon>
        <taxon>Citrullus</taxon>
    </lineage>
</organism>
<dbReference type="PANTHER" id="PTHR31113">
    <property type="entry name" value="UPF0496 PROTEIN 3-RELATED"/>
    <property type="match status" value="1"/>
</dbReference>
<keyword evidence="5 6" id="KW-0472">Membrane</keyword>
<dbReference type="Pfam" id="PF05055">
    <property type="entry name" value="DUF677"/>
    <property type="match status" value="1"/>
</dbReference>
<keyword evidence="3 6" id="KW-0812">Transmembrane</keyword>
<feature type="transmembrane region" description="Helical" evidence="6">
    <location>
        <begin position="236"/>
        <end position="252"/>
    </location>
</feature>
<reference evidence="7 8" key="1">
    <citation type="submission" date="2024-03" db="EMBL/GenBank/DDBJ databases">
        <authorList>
            <person name="Gkanogiannis A."/>
            <person name="Becerra Lopez-Lavalle L."/>
        </authorList>
    </citation>
    <scope>NUCLEOTIDE SEQUENCE [LARGE SCALE GENOMIC DNA]</scope>
</reference>
<evidence type="ECO:0000313" key="7">
    <source>
        <dbReference type="EMBL" id="CAK9312748.1"/>
    </source>
</evidence>
<sequence>MKTSLWTSLRSTISKLKERSSLKKNKAITNALSDKLNLNEEYQAAFRTNSYVEFTTTNNNKHNTSSLSSCLLEPDQDMFLQKISYNGGHVHHLLVEYFHASFEAFKTCQLLHQALHQTRINQAIIVNRVIKPTTTALMADNDDSRGFVYEEDPLILLSSFSQLKNPNFSILAHIDGQFLVLHKSHSELLQKLACKRNEIRKELRLKRMRKRAAKGCFLITNAVVLVALLLLAFHSLIGIVAAPGLITCFVGLSKKKRRDYKLAFSSETVLRQMEIAARATYITMNDLDTLSRMAARLNVEVEHLRAVGEMWMRSNRRCEILKEFVAEDEAIVEQMKELQQHIYLCLLTINRSRRLVMNEIMGG</sequence>
<evidence type="ECO:0000256" key="6">
    <source>
        <dbReference type="SAM" id="Phobius"/>
    </source>
</evidence>
<evidence type="ECO:0000256" key="1">
    <source>
        <dbReference type="ARBA" id="ARBA00004370"/>
    </source>
</evidence>
<keyword evidence="4 6" id="KW-1133">Transmembrane helix</keyword>
<dbReference type="Proteomes" id="UP001642487">
    <property type="component" value="Chromosome 11"/>
</dbReference>
<evidence type="ECO:0000256" key="2">
    <source>
        <dbReference type="ARBA" id="ARBA00009074"/>
    </source>
</evidence>
<evidence type="ECO:0000256" key="3">
    <source>
        <dbReference type="ARBA" id="ARBA00022692"/>
    </source>
</evidence>
<comment type="similarity">
    <text evidence="2">Belongs to the UPF0496 family.</text>
</comment>
<protein>
    <submittedName>
        <fullName evidence="7">Uncharacterized protein</fullName>
    </submittedName>
</protein>